<sequence>MEKEKVIKIMEEIISYLKLNPKQFAESLGFDRPQAIYDVLNPSKKVGISKNMAEKISSKYPYINKAYLLTGEGNMIIKEHKGNVAQANSGVMNYLTMPESGTQKIIKPTGEVEIHRLDPSDKSNSGELDRLQQRIQDLERIISEKDATIKSKDDLICVLKDMLNRQ</sequence>
<organism evidence="1">
    <name type="scientific">Siphoviridae sp. cttma3</name>
    <dbReference type="NCBI Taxonomy" id="2825708"/>
    <lineage>
        <taxon>Viruses</taxon>
        <taxon>Duplodnaviria</taxon>
        <taxon>Heunggongvirae</taxon>
        <taxon>Uroviricota</taxon>
        <taxon>Caudoviricetes</taxon>
    </lineage>
</organism>
<accession>A0A8S5V8G3</accession>
<dbReference type="EMBL" id="BK016222">
    <property type="protein sequence ID" value="DAG03058.1"/>
    <property type="molecule type" value="Genomic_DNA"/>
</dbReference>
<evidence type="ECO:0000313" key="1">
    <source>
        <dbReference type="EMBL" id="DAG03058.1"/>
    </source>
</evidence>
<reference evidence="1" key="1">
    <citation type="journal article" date="2021" name="Proc. Natl. Acad. Sci. U.S.A.">
        <title>A Catalog of Tens of Thousands of Viruses from Human Metagenomes Reveals Hidden Associations with Chronic Diseases.</title>
        <authorList>
            <person name="Tisza M.J."/>
            <person name="Buck C.B."/>
        </authorList>
    </citation>
    <scope>NUCLEOTIDE SEQUENCE</scope>
    <source>
        <strain evidence="1">Cttma3</strain>
    </source>
</reference>
<protein>
    <submittedName>
        <fullName evidence="1">A-type inclusion protein repeat protein</fullName>
    </submittedName>
</protein>
<name>A0A8S5V8G3_9CAUD</name>
<proteinExistence type="predicted"/>